<evidence type="ECO:0000313" key="13">
    <source>
        <dbReference type="Proteomes" id="UP000244519"/>
    </source>
</evidence>
<dbReference type="InterPro" id="IPR036837">
    <property type="entry name" value="Cation_efflux_CTD_sf"/>
</dbReference>
<accession>A0A2U8BSD9</accession>
<evidence type="ECO:0000256" key="3">
    <source>
        <dbReference type="ARBA" id="ARBA00022448"/>
    </source>
</evidence>
<dbReference type="EMBL" id="CP025989">
    <property type="protein sequence ID" value="AWD33261.1"/>
    <property type="molecule type" value="Genomic_DNA"/>
</dbReference>
<dbReference type="GO" id="GO:0005385">
    <property type="term" value="F:zinc ion transmembrane transporter activity"/>
    <property type="evidence" value="ECO:0007669"/>
    <property type="project" value="TreeGrafter"/>
</dbReference>
<feature type="transmembrane region" description="Helical" evidence="9">
    <location>
        <begin position="155"/>
        <end position="178"/>
    </location>
</feature>
<dbReference type="Pfam" id="PF01545">
    <property type="entry name" value="Cation_efflux"/>
    <property type="match status" value="1"/>
</dbReference>
<dbReference type="Gene3D" id="1.20.1510.10">
    <property type="entry name" value="Cation efflux protein transmembrane domain"/>
    <property type="match status" value="1"/>
</dbReference>
<dbReference type="Proteomes" id="UP000244519">
    <property type="component" value="Chromosome"/>
</dbReference>
<dbReference type="InterPro" id="IPR050681">
    <property type="entry name" value="CDF/SLC30A"/>
</dbReference>
<evidence type="ECO:0000256" key="6">
    <source>
        <dbReference type="ARBA" id="ARBA00022989"/>
    </source>
</evidence>
<dbReference type="SUPFAM" id="SSF161111">
    <property type="entry name" value="Cation efflux protein transmembrane domain-like"/>
    <property type="match status" value="1"/>
</dbReference>
<evidence type="ECO:0000259" key="10">
    <source>
        <dbReference type="Pfam" id="PF01545"/>
    </source>
</evidence>
<evidence type="ECO:0000313" key="12">
    <source>
        <dbReference type="EMBL" id="AWD33261.1"/>
    </source>
</evidence>
<name>A0A2U8BSD9_9RICK</name>
<evidence type="ECO:0000256" key="4">
    <source>
        <dbReference type="ARBA" id="ARBA00022692"/>
    </source>
</evidence>
<dbReference type="KEGG" id="fso:Fsol_00467"/>
<gene>
    <name evidence="12" type="ORF">Fsol_00467</name>
</gene>
<keyword evidence="5" id="KW-0862">Zinc</keyword>
<feature type="transmembrane region" description="Helical" evidence="9">
    <location>
        <begin position="86"/>
        <end position="104"/>
    </location>
</feature>
<feature type="domain" description="Cation efflux protein transmembrane" evidence="10">
    <location>
        <begin position="19"/>
        <end position="213"/>
    </location>
</feature>
<sequence>MVFSSLLYMSLNLDAKNSLLISAVMVGTFMICEFIASSISGSLMLLADATHMLTDLCSLLISLISEKISLRSADQYRTFGYSRIKVIAAFANGIILICLAVAIIKEAIYEVITQKNVEYLDVSLMITTSTIGLSVNCFIFFILKRASTFNLNIKGALFHVLGDLLSSIAAIIGGLLIYYTKNPIFDAVISIVLSINITVMTIGLLKESLHILLEGRPQHVQNECVTNSLIKHFHLVDVHHLHMWMLNENYVMCTMHIVLPSSAQETFLETKQNIVTDVKAFLLKHHKIQHATIELELQGEKCSDTDVS</sequence>
<keyword evidence="13" id="KW-1185">Reference proteome</keyword>
<dbReference type="Pfam" id="PF16916">
    <property type="entry name" value="ZT_dimer"/>
    <property type="match status" value="1"/>
</dbReference>
<keyword evidence="8 9" id="KW-0472">Membrane</keyword>
<dbReference type="InterPro" id="IPR058533">
    <property type="entry name" value="Cation_efflux_TM"/>
</dbReference>
<dbReference type="InterPro" id="IPR027470">
    <property type="entry name" value="Cation_efflux_CTD"/>
</dbReference>
<evidence type="ECO:0000256" key="1">
    <source>
        <dbReference type="ARBA" id="ARBA00004141"/>
    </source>
</evidence>
<organism evidence="12 13">
    <name type="scientific">Candidatus Fokinia solitaria</name>
    <dbReference type="NCBI Taxonomy" id="1802984"/>
    <lineage>
        <taxon>Bacteria</taxon>
        <taxon>Pseudomonadati</taxon>
        <taxon>Pseudomonadota</taxon>
        <taxon>Alphaproteobacteria</taxon>
        <taxon>Rickettsiales</taxon>
        <taxon>Candidatus Midichloriaceae</taxon>
        <taxon>Candidatus Fokinia</taxon>
    </lineage>
</organism>
<evidence type="ECO:0000256" key="9">
    <source>
        <dbReference type="SAM" id="Phobius"/>
    </source>
</evidence>
<keyword evidence="4 9" id="KW-0812">Transmembrane</keyword>
<dbReference type="PANTHER" id="PTHR11562:SF17">
    <property type="entry name" value="RE54080P-RELATED"/>
    <property type="match status" value="1"/>
</dbReference>
<keyword evidence="5" id="KW-0864">Zinc transport</keyword>
<proteinExistence type="inferred from homology"/>
<dbReference type="AlphaFoldDB" id="A0A2U8BSD9"/>
<feature type="transmembrane region" description="Helical" evidence="9">
    <location>
        <begin position="124"/>
        <end position="143"/>
    </location>
</feature>
<dbReference type="InterPro" id="IPR027469">
    <property type="entry name" value="Cation_efflux_TMD_sf"/>
</dbReference>
<dbReference type="InterPro" id="IPR002524">
    <property type="entry name" value="Cation_efflux"/>
</dbReference>
<evidence type="ECO:0000256" key="7">
    <source>
        <dbReference type="ARBA" id="ARBA00023065"/>
    </source>
</evidence>
<feature type="transmembrane region" description="Helical" evidence="9">
    <location>
        <begin position="184"/>
        <end position="205"/>
    </location>
</feature>
<evidence type="ECO:0000259" key="11">
    <source>
        <dbReference type="Pfam" id="PF16916"/>
    </source>
</evidence>
<evidence type="ECO:0000256" key="2">
    <source>
        <dbReference type="ARBA" id="ARBA00008873"/>
    </source>
</evidence>
<keyword evidence="3" id="KW-0813">Transport</keyword>
<reference evidence="12 13" key="1">
    <citation type="journal article" date="2018" name="Genome Biol. Evol.">
        <title>The Genome Sequence of "Candidatus Fokinia solitaria": Insights on Reductive Evolution in Rickettsiales.</title>
        <authorList>
            <person name="Floriano A.M."/>
            <person name="Castelli M."/>
            <person name="Krenek S."/>
            <person name="Berendonk T.U."/>
            <person name="Bazzocchi C."/>
            <person name="Petroni G."/>
            <person name="Sassera D."/>
        </authorList>
    </citation>
    <scope>NUCLEOTIDE SEQUENCE [LARGE SCALE GENOMIC DNA]</scope>
    <source>
        <strain evidence="12">Rio ETE_ALG 3VII</strain>
    </source>
</reference>
<dbReference type="GO" id="GO:0005886">
    <property type="term" value="C:plasma membrane"/>
    <property type="evidence" value="ECO:0007669"/>
    <property type="project" value="TreeGrafter"/>
</dbReference>
<protein>
    <submittedName>
        <fullName evidence="12">Putative zinc transporter ZitB</fullName>
    </submittedName>
</protein>
<keyword evidence="7" id="KW-0406">Ion transport</keyword>
<dbReference type="NCBIfam" id="TIGR01297">
    <property type="entry name" value="CDF"/>
    <property type="match status" value="1"/>
</dbReference>
<dbReference type="PANTHER" id="PTHR11562">
    <property type="entry name" value="CATION EFFLUX PROTEIN/ ZINC TRANSPORTER"/>
    <property type="match status" value="1"/>
</dbReference>
<evidence type="ECO:0000256" key="8">
    <source>
        <dbReference type="ARBA" id="ARBA00023136"/>
    </source>
</evidence>
<keyword evidence="6 9" id="KW-1133">Transmembrane helix</keyword>
<evidence type="ECO:0000256" key="5">
    <source>
        <dbReference type="ARBA" id="ARBA00022906"/>
    </source>
</evidence>
<comment type="similarity">
    <text evidence="2">Belongs to the cation diffusion facilitator (CDF) transporter (TC 2.A.4) family. SLC30A subfamily.</text>
</comment>
<feature type="transmembrane region" description="Helical" evidence="9">
    <location>
        <begin position="20"/>
        <end position="39"/>
    </location>
</feature>
<comment type="subcellular location">
    <subcellularLocation>
        <location evidence="1">Membrane</location>
        <topology evidence="1">Multi-pass membrane protein</topology>
    </subcellularLocation>
</comment>
<feature type="domain" description="Cation efflux protein cytoplasmic" evidence="11">
    <location>
        <begin position="225"/>
        <end position="296"/>
    </location>
</feature>
<dbReference type="SUPFAM" id="SSF160240">
    <property type="entry name" value="Cation efflux protein cytoplasmic domain-like"/>
    <property type="match status" value="1"/>
</dbReference>